<dbReference type="PANTHER" id="PTHR30536">
    <property type="entry name" value="ALTRONATE/GALACTARATE DEHYDRATASE"/>
    <property type="match status" value="1"/>
</dbReference>
<organism evidence="3 4">
    <name type="scientific">Lederbergia ruris</name>
    <dbReference type="NCBI Taxonomy" id="217495"/>
    <lineage>
        <taxon>Bacteria</taxon>
        <taxon>Bacillati</taxon>
        <taxon>Bacillota</taxon>
        <taxon>Bacilli</taxon>
        <taxon>Bacillales</taxon>
        <taxon>Bacillaceae</taxon>
        <taxon>Lederbergia</taxon>
    </lineage>
</organism>
<dbReference type="RefSeq" id="WP_212965773.1">
    <property type="nucleotide sequence ID" value="NZ_BORB01000007.1"/>
</dbReference>
<dbReference type="SMART" id="SM00858">
    <property type="entry name" value="SAF"/>
    <property type="match status" value="1"/>
</dbReference>
<dbReference type="InterPro" id="IPR052172">
    <property type="entry name" value="UxaA_altronate/galactarate_dh"/>
</dbReference>
<proteinExistence type="predicted"/>
<dbReference type="CDD" id="cd11613">
    <property type="entry name" value="SAF_AH_GD"/>
    <property type="match status" value="1"/>
</dbReference>
<dbReference type="Pfam" id="PF08666">
    <property type="entry name" value="SAF"/>
    <property type="match status" value="1"/>
</dbReference>
<reference evidence="3 4" key="1">
    <citation type="submission" date="2021-03" db="EMBL/GenBank/DDBJ databases">
        <title>Antimicrobial resistance genes in bacteria isolated from Japanese honey, and their potential for conferring macrolide and lincosamide resistance in the American foulbrood pathogen Paenibacillus larvae.</title>
        <authorList>
            <person name="Okamoto M."/>
            <person name="Kumagai M."/>
            <person name="Kanamori H."/>
            <person name="Takamatsu D."/>
        </authorList>
    </citation>
    <scope>NUCLEOTIDE SEQUENCE [LARGE SCALE GENOMIC DNA]</scope>
    <source>
        <strain evidence="3 4">J8TS2</strain>
    </source>
</reference>
<dbReference type="InterPro" id="IPR044144">
    <property type="entry name" value="SAF_UxaA/GarD"/>
</dbReference>
<protein>
    <submittedName>
        <fullName evidence="3">D-galactarate dehydratase</fullName>
    </submittedName>
</protein>
<keyword evidence="4" id="KW-1185">Reference proteome</keyword>
<dbReference type="InterPro" id="IPR013974">
    <property type="entry name" value="SAF"/>
</dbReference>
<accession>A0ABQ4KI82</accession>
<gene>
    <name evidence="3" type="ORF">J8TS2_11630</name>
</gene>
<comment type="caution">
    <text evidence="3">The sequence shown here is derived from an EMBL/GenBank/DDBJ whole genome shotgun (WGS) entry which is preliminary data.</text>
</comment>
<dbReference type="EMBL" id="BORB01000007">
    <property type="protein sequence ID" value="GIN56844.1"/>
    <property type="molecule type" value="Genomic_DNA"/>
</dbReference>
<dbReference type="Gene3D" id="2.30.130.110">
    <property type="match status" value="1"/>
</dbReference>
<evidence type="ECO:0000313" key="3">
    <source>
        <dbReference type="EMBL" id="GIN56844.1"/>
    </source>
</evidence>
<evidence type="ECO:0000256" key="1">
    <source>
        <dbReference type="ARBA" id="ARBA00023239"/>
    </source>
</evidence>
<evidence type="ECO:0000259" key="2">
    <source>
        <dbReference type="SMART" id="SM00858"/>
    </source>
</evidence>
<name>A0ABQ4KI82_9BACI</name>
<sequence length="112" mass="12101">MEKAFQSGISCIVMDDKDNVATLLKDVKKGEALTYTQKGEEMQIKLEANIDFGHKVAISPITKGQEVIKYGEVIGAATSDIGVGEHVHVHNIEGIRGRGDKKGEGVQEHANV</sequence>
<evidence type="ECO:0000313" key="4">
    <source>
        <dbReference type="Proteomes" id="UP000679950"/>
    </source>
</evidence>
<keyword evidence="1" id="KW-0456">Lyase</keyword>
<dbReference type="Proteomes" id="UP000679950">
    <property type="component" value="Unassembled WGS sequence"/>
</dbReference>
<dbReference type="PANTHER" id="PTHR30536:SF5">
    <property type="entry name" value="ALTRONATE DEHYDRATASE"/>
    <property type="match status" value="1"/>
</dbReference>
<feature type="domain" description="SAF" evidence="2">
    <location>
        <begin position="18"/>
        <end position="93"/>
    </location>
</feature>